<evidence type="ECO:0000256" key="10">
    <source>
        <dbReference type="PROSITE-ProRule" id="PRU00076"/>
    </source>
</evidence>
<dbReference type="InterPro" id="IPR001506">
    <property type="entry name" value="Peptidase_M12A"/>
</dbReference>
<dbReference type="Gene3D" id="2.10.25.10">
    <property type="entry name" value="Laminin"/>
    <property type="match status" value="2"/>
</dbReference>
<keyword evidence="7 12" id="KW-0862">Zinc</keyword>
<dbReference type="SUPFAM" id="SSF49899">
    <property type="entry name" value="Concanavalin A-like lectins/glucanases"/>
    <property type="match status" value="1"/>
</dbReference>
<comment type="caution">
    <text evidence="20">The sequence shown here is derived from an EMBL/GenBank/DDBJ whole genome shotgun (WGS) entry which is preliminary data.</text>
</comment>
<proteinExistence type="predicted"/>
<feature type="binding site" evidence="12">
    <location>
        <position position="245"/>
    </location>
    <ligand>
        <name>Zn(2+)</name>
        <dbReference type="ChEBI" id="CHEBI:29105"/>
        <note>catalytic</note>
    </ligand>
</feature>
<name>A0A8S3VQR3_MYTED</name>
<dbReference type="FunFam" id="2.10.25.10:FF:000095">
    <property type="entry name" value="Notch, isoform B"/>
    <property type="match status" value="1"/>
</dbReference>
<keyword evidence="9 10" id="KW-1015">Disulfide bond</keyword>
<comment type="caution">
    <text evidence="10">Lacks conserved residue(s) required for the propagation of feature annotation.</text>
</comment>
<dbReference type="SMART" id="SM00042">
    <property type="entry name" value="CUB"/>
    <property type="match status" value="1"/>
</dbReference>
<evidence type="ECO:0000259" key="15">
    <source>
        <dbReference type="PROSITE" id="PS01180"/>
    </source>
</evidence>
<dbReference type="InterPro" id="IPR000859">
    <property type="entry name" value="CUB_dom"/>
</dbReference>
<evidence type="ECO:0000256" key="4">
    <source>
        <dbReference type="ARBA" id="ARBA00022723"/>
    </source>
</evidence>
<dbReference type="Pfam" id="PF00629">
    <property type="entry name" value="MAM"/>
    <property type="match status" value="1"/>
</dbReference>
<comment type="cofactor">
    <cofactor evidence="12 13">
        <name>Zn(2+)</name>
        <dbReference type="ChEBI" id="CHEBI:29105"/>
    </cofactor>
    <text evidence="12 13">Binds 1 zinc ion per subunit.</text>
</comment>
<dbReference type="PROSITE" id="PS51864">
    <property type="entry name" value="ASTACIN"/>
    <property type="match status" value="1"/>
</dbReference>
<feature type="domain" description="EGF-like" evidence="16">
    <location>
        <begin position="920"/>
        <end position="956"/>
    </location>
</feature>
<evidence type="ECO:0000256" key="7">
    <source>
        <dbReference type="ARBA" id="ARBA00022833"/>
    </source>
</evidence>
<dbReference type="CDD" id="cd00108">
    <property type="entry name" value="KR"/>
    <property type="match status" value="4"/>
</dbReference>
<dbReference type="PANTHER" id="PTHR24261:SF7">
    <property type="entry name" value="KRINGLE DOMAIN-CONTAINING PROTEIN"/>
    <property type="match status" value="1"/>
</dbReference>
<dbReference type="GO" id="GO:0005509">
    <property type="term" value="F:calcium ion binding"/>
    <property type="evidence" value="ECO:0007669"/>
    <property type="project" value="InterPro"/>
</dbReference>
<dbReference type="SUPFAM" id="SSF49854">
    <property type="entry name" value="Spermadhesin, CUB domain"/>
    <property type="match status" value="1"/>
</dbReference>
<dbReference type="EMBL" id="CAJPWZ010003303">
    <property type="protein sequence ID" value="CAG2256431.1"/>
    <property type="molecule type" value="Genomic_DNA"/>
</dbReference>
<dbReference type="SMART" id="SM00235">
    <property type="entry name" value="ZnMc"/>
    <property type="match status" value="1"/>
</dbReference>
<dbReference type="SMART" id="SM00179">
    <property type="entry name" value="EGF_CA"/>
    <property type="match status" value="2"/>
</dbReference>
<dbReference type="SUPFAM" id="SSF55486">
    <property type="entry name" value="Metalloproteases ('zincins'), catalytic domain"/>
    <property type="match status" value="1"/>
</dbReference>
<evidence type="ECO:0000259" key="18">
    <source>
        <dbReference type="PROSITE" id="PS50070"/>
    </source>
</evidence>
<feature type="disulfide bond" evidence="11">
    <location>
        <begin position="811"/>
        <end position="834"/>
    </location>
</feature>
<feature type="disulfide bond" evidence="10">
    <location>
        <begin position="946"/>
        <end position="955"/>
    </location>
</feature>
<dbReference type="EC" id="3.4.24.-" evidence="13"/>
<dbReference type="InterPro" id="IPR038178">
    <property type="entry name" value="Kringle_sf"/>
</dbReference>
<feature type="disulfide bond" evidence="10">
    <location>
        <begin position="524"/>
        <end position="533"/>
    </location>
</feature>
<evidence type="ECO:0000256" key="14">
    <source>
        <dbReference type="SAM" id="Coils"/>
    </source>
</evidence>
<gene>
    <name evidence="20" type="ORF">MEDL_67768</name>
</gene>
<dbReference type="InterPro" id="IPR035914">
    <property type="entry name" value="Sperma_CUB_dom_sf"/>
</dbReference>
<dbReference type="SMART" id="SM00130">
    <property type="entry name" value="KR"/>
    <property type="match status" value="5"/>
</dbReference>
<dbReference type="SMART" id="SM00181">
    <property type="entry name" value="EGF"/>
    <property type="match status" value="3"/>
</dbReference>
<feature type="domain" description="EGF-like" evidence="16">
    <location>
        <begin position="331"/>
        <end position="369"/>
    </location>
</feature>
<feature type="domain" description="Kringle" evidence="18">
    <location>
        <begin position="709"/>
        <end position="778"/>
    </location>
</feature>
<dbReference type="PROSITE" id="PS00021">
    <property type="entry name" value="KRINGLE_1"/>
    <property type="match status" value="3"/>
</dbReference>
<keyword evidence="14" id="KW-0175">Coiled coil</keyword>
<dbReference type="Pfam" id="PF01400">
    <property type="entry name" value="Astacin"/>
    <property type="match status" value="1"/>
</dbReference>
<evidence type="ECO:0000256" key="9">
    <source>
        <dbReference type="ARBA" id="ARBA00023157"/>
    </source>
</evidence>
<evidence type="ECO:0000259" key="17">
    <source>
        <dbReference type="PROSITE" id="PS50060"/>
    </source>
</evidence>
<dbReference type="PROSITE" id="PS50070">
    <property type="entry name" value="KRINGLE_2"/>
    <property type="match status" value="5"/>
</dbReference>
<keyword evidence="5" id="KW-0677">Repeat</keyword>
<feature type="domain" description="Kringle" evidence="18">
    <location>
        <begin position="810"/>
        <end position="839"/>
    </location>
</feature>
<dbReference type="InterPro" id="IPR013806">
    <property type="entry name" value="Kringle-like"/>
</dbReference>
<dbReference type="PROSITE" id="PS50060">
    <property type="entry name" value="MAM_2"/>
    <property type="match status" value="1"/>
</dbReference>
<dbReference type="InterPro" id="IPR034035">
    <property type="entry name" value="Astacin-like_dom"/>
</dbReference>
<dbReference type="InterPro" id="IPR024079">
    <property type="entry name" value="MetalloPept_cat_dom_sf"/>
</dbReference>
<feature type="disulfide bond" evidence="11">
    <location>
        <begin position="1009"/>
        <end position="1032"/>
    </location>
</feature>
<dbReference type="InterPro" id="IPR000001">
    <property type="entry name" value="Kringle"/>
</dbReference>
<feature type="disulfide bond" evidence="10">
    <location>
        <begin position="335"/>
        <end position="345"/>
    </location>
</feature>
<dbReference type="CDD" id="cd06263">
    <property type="entry name" value="MAM"/>
    <property type="match status" value="1"/>
</dbReference>
<feature type="binding site" evidence="12">
    <location>
        <position position="251"/>
    </location>
    <ligand>
        <name>Zn(2+)</name>
        <dbReference type="ChEBI" id="CHEBI:29105"/>
        <note>catalytic</note>
    </ligand>
</feature>
<dbReference type="Gene3D" id="2.40.20.10">
    <property type="entry name" value="Plasminogen Kringle 4"/>
    <property type="match status" value="4"/>
</dbReference>
<dbReference type="InterPro" id="IPR018056">
    <property type="entry name" value="Kringle_CS"/>
</dbReference>
<dbReference type="CDD" id="cd00041">
    <property type="entry name" value="CUB"/>
    <property type="match status" value="1"/>
</dbReference>
<evidence type="ECO:0000256" key="2">
    <source>
        <dbReference type="ARBA" id="ARBA00022572"/>
    </source>
</evidence>
<dbReference type="PROSITE" id="PS01186">
    <property type="entry name" value="EGF_2"/>
    <property type="match status" value="2"/>
</dbReference>
<dbReference type="Pfam" id="PF00431">
    <property type="entry name" value="CUB"/>
    <property type="match status" value="1"/>
</dbReference>
<keyword evidence="8 12" id="KW-0482">Metalloprotease</keyword>
<evidence type="ECO:0000259" key="16">
    <source>
        <dbReference type="PROSITE" id="PS50026"/>
    </source>
</evidence>
<evidence type="ECO:0000256" key="6">
    <source>
        <dbReference type="ARBA" id="ARBA00022801"/>
    </source>
</evidence>
<feature type="disulfide bond" evidence="11">
    <location>
        <begin position="891"/>
        <end position="914"/>
    </location>
</feature>
<dbReference type="OrthoDB" id="5917794at2759"/>
<dbReference type="GO" id="GO:0008270">
    <property type="term" value="F:zinc ion binding"/>
    <property type="evidence" value="ECO:0007669"/>
    <property type="project" value="UniProtKB-UniRule"/>
</dbReference>
<dbReference type="AlphaFoldDB" id="A0A8S3VQR3"/>
<accession>A0A8S3VQR3</accession>
<organism evidence="20 21">
    <name type="scientific">Mytilus edulis</name>
    <name type="common">Blue mussel</name>
    <dbReference type="NCBI Taxonomy" id="6550"/>
    <lineage>
        <taxon>Eukaryota</taxon>
        <taxon>Metazoa</taxon>
        <taxon>Spiralia</taxon>
        <taxon>Lophotrochozoa</taxon>
        <taxon>Mollusca</taxon>
        <taxon>Bivalvia</taxon>
        <taxon>Autobranchia</taxon>
        <taxon>Pteriomorphia</taxon>
        <taxon>Mytilida</taxon>
        <taxon>Mytiloidea</taxon>
        <taxon>Mytilidae</taxon>
        <taxon>Mytilinae</taxon>
        <taxon>Mytilus</taxon>
    </lineage>
</organism>
<feature type="domain" description="Kringle" evidence="18">
    <location>
        <begin position="970"/>
        <end position="1037"/>
    </location>
</feature>
<evidence type="ECO:0000256" key="8">
    <source>
        <dbReference type="ARBA" id="ARBA00023049"/>
    </source>
</evidence>
<dbReference type="Pfam" id="PF00051">
    <property type="entry name" value="Kringle"/>
    <property type="match status" value="4"/>
</dbReference>
<dbReference type="CDD" id="cd04280">
    <property type="entry name" value="ZnMc_astacin_like"/>
    <property type="match status" value="1"/>
</dbReference>
<dbReference type="PRINTS" id="PR00018">
    <property type="entry name" value="KRINGLE"/>
</dbReference>
<evidence type="ECO:0000256" key="12">
    <source>
        <dbReference type="PROSITE-ProRule" id="PRU01211"/>
    </source>
</evidence>
<dbReference type="InterPro" id="IPR000998">
    <property type="entry name" value="MAM_dom"/>
</dbReference>
<dbReference type="InterPro" id="IPR000742">
    <property type="entry name" value="EGF"/>
</dbReference>
<feature type="disulfide bond" evidence="10">
    <location>
        <begin position="502"/>
        <end position="512"/>
    </location>
</feature>
<reference evidence="20" key="1">
    <citation type="submission" date="2021-03" db="EMBL/GenBank/DDBJ databases">
        <authorList>
            <person name="Bekaert M."/>
        </authorList>
    </citation>
    <scope>NUCLEOTIDE SEQUENCE</scope>
</reference>
<dbReference type="GO" id="GO:0006508">
    <property type="term" value="P:proteolysis"/>
    <property type="evidence" value="ECO:0007669"/>
    <property type="project" value="UniProtKB-KW"/>
</dbReference>
<keyword evidence="2 11" id="KW-0420">Kringle</keyword>
<keyword evidence="1 10" id="KW-0245">EGF-like domain</keyword>
<dbReference type="Pfam" id="PF00008">
    <property type="entry name" value="EGF"/>
    <property type="match status" value="1"/>
</dbReference>
<keyword evidence="6 12" id="KW-0378">Hydrolase</keyword>
<dbReference type="InterPro" id="IPR013320">
    <property type="entry name" value="ConA-like_dom_sf"/>
</dbReference>
<feature type="active site" evidence="12">
    <location>
        <position position="242"/>
    </location>
</feature>
<feature type="domain" description="MAM" evidence="17">
    <location>
        <begin position="542"/>
        <end position="698"/>
    </location>
</feature>
<dbReference type="GO" id="GO:0004222">
    <property type="term" value="F:metalloendopeptidase activity"/>
    <property type="evidence" value="ECO:0007669"/>
    <property type="project" value="UniProtKB-UniRule"/>
</dbReference>
<dbReference type="Proteomes" id="UP000683360">
    <property type="component" value="Unassembled WGS sequence"/>
</dbReference>
<evidence type="ECO:0000259" key="19">
    <source>
        <dbReference type="PROSITE" id="PS51864"/>
    </source>
</evidence>
<evidence type="ECO:0000256" key="5">
    <source>
        <dbReference type="ARBA" id="ARBA00022737"/>
    </source>
</evidence>
<dbReference type="PANTHER" id="PTHR24261">
    <property type="entry name" value="PLASMINOGEN-RELATED"/>
    <property type="match status" value="1"/>
</dbReference>
<evidence type="ECO:0000256" key="11">
    <source>
        <dbReference type="PROSITE-ProRule" id="PRU00121"/>
    </source>
</evidence>
<protein>
    <recommendedName>
        <fullName evidence="13">Metalloendopeptidase</fullName>
        <ecNumber evidence="13">3.4.24.-</ecNumber>
    </recommendedName>
</protein>
<dbReference type="InterPro" id="IPR001881">
    <property type="entry name" value="EGF-like_Ca-bd_dom"/>
</dbReference>
<dbReference type="SMART" id="SM00137">
    <property type="entry name" value="MAM"/>
    <property type="match status" value="1"/>
</dbReference>
<dbReference type="CDD" id="cd00054">
    <property type="entry name" value="EGF_CA"/>
    <property type="match status" value="1"/>
</dbReference>
<feature type="domain" description="CUB" evidence="15">
    <location>
        <begin position="377"/>
        <end position="498"/>
    </location>
</feature>
<dbReference type="Gene3D" id="2.60.120.290">
    <property type="entry name" value="Spermadhesin, CUB domain"/>
    <property type="match status" value="1"/>
</dbReference>
<feature type="binding site" evidence="12">
    <location>
        <position position="241"/>
    </location>
    <ligand>
        <name>Zn(2+)</name>
        <dbReference type="ChEBI" id="CHEBI:29105"/>
        <note>catalytic</note>
    </ligand>
</feature>
<evidence type="ECO:0000256" key="1">
    <source>
        <dbReference type="ARBA" id="ARBA00022536"/>
    </source>
</evidence>
<keyword evidence="4 12" id="KW-0479">Metal-binding</keyword>
<dbReference type="PROSITE" id="PS01180">
    <property type="entry name" value="CUB"/>
    <property type="match status" value="1"/>
</dbReference>
<feature type="domain" description="Peptidase M12A" evidence="19">
    <location>
        <begin position="142"/>
        <end position="336"/>
    </location>
</feature>
<dbReference type="PRINTS" id="PR00480">
    <property type="entry name" value="ASTACIN"/>
</dbReference>
<keyword evidence="21" id="KW-1185">Reference proteome</keyword>
<dbReference type="GO" id="GO:0016020">
    <property type="term" value="C:membrane"/>
    <property type="evidence" value="ECO:0007669"/>
    <property type="project" value="InterPro"/>
</dbReference>
<evidence type="ECO:0000313" key="20">
    <source>
        <dbReference type="EMBL" id="CAG2256431.1"/>
    </source>
</evidence>
<feature type="coiled-coil region" evidence="14">
    <location>
        <begin position="37"/>
        <end position="69"/>
    </location>
</feature>
<dbReference type="Gene3D" id="2.60.120.200">
    <property type="match status" value="1"/>
</dbReference>
<feature type="domain" description="Kringle" evidence="18">
    <location>
        <begin position="1050"/>
        <end position="1120"/>
    </location>
</feature>
<dbReference type="PROSITE" id="PS50026">
    <property type="entry name" value="EGF_3"/>
    <property type="match status" value="3"/>
</dbReference>
<sequence>MKCAVHAEGKSVDEQIKTTLKRINQEFRHGGGNQQRRNHYREVLKALKNNLKREDASRANENIKQLESEYVDPDSKFMELAESFQVLRDGQILLANGLHPEDGLKAKADKQDKHMLTHQQKVELGLESEKPGEGHGIVSQRAFTAGNNLWTDGIVPYEINTTSLTHERALPVIMDAIKRFNETTCIQFVPHTKTLEQELGHTAWVNFVSSGGCWSYVGKVFSGQSISLGQPGCLWVGIAIHEMGHALGEWHEQSRTDRDHHLNMRWDILGQSTKGDANYGKMDTRNYNPYDYESVMQYGAGSGMEVLQPELKFLTNYGGDLSYYDIKDITDAYRCTDKCVNPPKCQNGGFLNFQCICKCPEGLDGDTCESVINGEVCGGILDIYPGQETTITTPNYPDSYNLDAKCVWLLRAPENLHVRVNVDVFHLPVVDNNKCYHWLEVRYNLVGQTGVRKCGTTAGDVWTTSAWGEQNLMLLIFDSVYGKNHPADKGFSLRANTIHKGCVPLPCVNGVCKECEAGEFRCQCDPGFEGTLCDTMEASAQLDCSFERSSQCFLKNTEEDDFDWIIYSGQTPSDLTGPDGALTGENYIYAEGSSPRTTGQTAILISDINFPAGDYCLRLNYNMFGADVGTLTVSVKDSNGDRELWSLSGNQGSSWRTVNVYILAEGDFKIRIETVRGSNWESDIALDDLKISPGLCEEPKPLDCIASIKGTDYTGNVNTTVGGLTCQRWDSDSPNKHSYHDYDDHENYCRNIRGDENNIWCYTTDPDTRWDFCRVPRCDVEECRRSKNGYDYMGTKKTTEQGLTCKEGTFCTASANSPAPFCYVDDPDTRWDTCIIPKCTTQADECMKTPLGKDYFGTVSTTKSGKTCQAWSKQEPHKHGFWAMNDESNYCRNPDGEPAPWCYTTDSETRYEMCDIPFCQDLACRSSPCENKGVCAEVDGGFKCKCPNGYTGDTCSTRDKTKEDCKRSTNGYEYKGMINTTISNRTCQRWDSDTPHGHNFNNLNAENYCRNPDNEPEPWCYTTDPNKRWEICDIPFCTTPAQECVSSLYGDDYFGTVHQTKNGIPCQNWSELTPHSHSYNTKLKDQDDYCRNPTAPGDKFPWCYTIDPDIRWDFCDIPRC</sequence>
<evidence type="ECO:0000256" key="13">
    <source>
        <dbReference type="RuleBase" id="RU361183"/>
    </source>
</evidence>
<dbReference type="InterPro" id="IPR050759">
    <property type="entry name" value="Serine_protease_kringle"/>
</dbReference>
<dbReference type="Gene3D" id="3.40.390.10">
    <property type="entry name" value="Collagenase (Catalytic Domain)"/>
    <property type="match status" value="1"/>
</dbReference>
<feature type="domain" description="EGF-like" evidence="16">
    <location>
        <begin position="498"/>
        <end position="534"/>
    </location>
</feature>
<evidence type="ECO:0000313" key="21">
    <source>
        <dbReference type="Proteomes" id="UP000683360"/>
    </source>
</evidence>
<evidence type="ECO:0000256" key="3">
    <source>
        <dbReference type="ARBA" id="ARBA00022670"/>
    </source>
</evidence>
<dbReference type="SUPFAM" id="SSF57440">
    <property type="entry name" value="Kringle-like"/>
    <property type="match status" value="5"/>
</dbReference>
<keyword evidence="3 12" id="KW-0645">Protease</keyword>
<dbReference type="InterPro" id="IPR006026">
    <property type="entry name" value="Peptidase_Metallo"/>
</dbReference>
<feature type="domain" description="Kringle" evidence="18">
    <location>
        <begin position="852"/>
        <end position="919"/>
    </location>
</feature>
<dbReference type="PROSITE" id="PS00022">
    <property type="entry name" value="EGF_1"/>
    <property type="match status" value="3"/>
</dbReference>